<gene>
    <name evidence="1" type="ORF">C3B59_06140</name>
</gene>
<dbReference type="AlphaFoldDB" id="A0A2S3ZK21"/>
<evidence type="ECO:0000313" key="2">
    <source>
        <dbReference type="Proteomes" id="UP000237104"/>
    </source>
</evidence>
<accession>A0A2S3ZK21</accession>
<name>A0A2S3ZK21_9MICO</name>
<dbReference type="EMBL" id="PPXF01000025">
    <property type="protein sequence ID" value="POH68403.1"/>
    <property type="molecule type" value="Genomic_DNA"/>
</dbReference>
<evidence type="ECO:0000313" key="1">
    <source>
        <dbReference type="EMBL" id="POH68403.1"/>
    </source>
</evidence>
<proteinExistence type="predicted"/>
<dbReference type="Proteomes" id="UP000237104">
    <property type="component" value="Unassembled WGS sequence"/>
</dbReference>
<reference evidence="1 2" key="1">
    <citation type="submission" date="2018-01" db="EMBL/GenBank/DDBJ databases">
        <title>Cryobacterium sp. nov., from glaciers in China.</title>
        <authorList>
            <person name="Liu Q."/>
            <person name="Xin Y.-H."/>
        </authorList>
    </citation>
    <scope>NUCLEOTIDE SEQUENCE [LARGE SCALE GENOMIC DNA]</scope>
    <source>
        <strain evidence="1 2">TMB1-8</strain>
    </source>
</reference>
<organism evidence="1 2">
    <name type="scientific">Cryobacterium zongtaii</name>
    <dbReference type="NCBI Taxonomy" id="1259217"/>
    <lineage>
        <taxon>Bacteria</taxon>
        <taxon>Bacillati</taxon>
        <taxon>Actinomycetota</taxon>
        <taxon>Actinomycetes</taxon>
        <taxon>Micrococcales</taxon>
        <taxon>Microbacteriaceae</taxon>
        <taxon>Cryobacterium</taxon>
    </lineage>
</organism>
<sequence length="156" mass="16000">MALTDDDNGTAGFQVTNVTPGQTGQKCIVVTASSALPGVVKAYVQNLSPSAQGLEDHITLKIEQGTGGSFANCAGFVVDPAVVVQPAASLSTLATVNRDYGTGGSAWTTTGNTAGESKTYRGTWTFDAAGLTQLQIDALQGASTSIDLVWELQNSN</sequence>
<comment type="caution">
    <text evidence="1">The sequence shown here is derived from an EMBL/GenBank/DDBJ whole genome shotgun (WGS) entry which is preliminary data.</text>
</comment>
<protein>
    <submittedName>
        <fullName evidence="1">Uncharacterized protein</fullName>
    </submittedName>
</protein>